<dbReference type="Pfam" id="PF01212">
    <property type="entry name" value="Beta_elim_lyase"/>
    <property type="match status" value="1"/>
</dbReference>
<protein>
    <submittedName>
        <fullName evidence="6">Beta-eliminating lyase-related protein</fullName>
    </submittedName>
</protein>
<evidence type="ECO:0000313" key="6">
    <source>
        <dbReference type="EMBL" id="MDD9328221.1"/>
    </source>
</evidence>
<accession>A0A9X4E252</accession>
<feature type="domain" description="Aromatic amino acid beta-eliminating lyase/threonine aldolase" evidence="5">
    <location>
        <begin position="12"/>
        <end position="298"/>
    </location>
</feature>
<dbReference type="GO" id="GO:0006520">
    <property type="term" value="P:amino acid metabolic process"/>
    <property type="evidence" value="ECO:0007669"/>
    <property type="project" value="InterPro"/>
</dbReference>
<dbReference type="AlphaFoldDB" id="A0A9X4E252"/>
<dbReference type="Proteomes" id="UP001149607">
    <property type="component" value="Chromosome"/>
</dbReference>
<keyword evidence="6" id="KW-0456">Lyase</keyword>
<dbReference type="InterPro" id="IPR015424">
    <property type="entry name" value="PyrdxlP-dep_Trfase"/>
</dbReference>
<dbReference type="SUPFAM" id="SSF53383">
    <property type="entry name" value="PLP-dependent transferases"/>
    <property type="match status" value="1"/>
</dbReference>
<evidence type="ECO:0000256" key="2">
    <source>
        <dbReference type="ARBA" id="ARBA00006966"/>
    </source>
</evidence>
<comment type="cofactor">
    <cofactor evidence="1">
        <name>pyridoxal 5'-phosphate</name>
        <dbReference type="ChEBI" id="CHEBI:597326"/>
    </cofactor>
</comment>
<keyword evidence="4" id="KW-0663">Pyridoxal phosphate</keyword>
<dbReference type="Gene3D" id="3.40.640.10">
    <property type="entry name" value="Type I PLP-dependent aspartate aminotransferase-like (Major domain)"/>
    <property type="match status" value="1"/>
</dbReference>
<evidence type="ECO:0000256" key="1">
    <source>
        <dbReference type="ARBA" id="ARBA00001933"/>
    </source>
</evidence>
<dbReference type="EMBL" id="CP146598">
    <property type="protein sequence ID" value="WWY02266.1"/>
    <property type="molecule type" value="Genomic_DNA"/>
</dbReference>
<dbReference type="GO" id="GO:0016829">
    <property type="term" value="F:lyase activity"/>
    <property type="evidence" value="ECO:0007669"/>
    <property type="project" value="UniProtKB-KW"/>
</dbReference>
<dbReference type="InterPro" id="IPR015421">
    <property type="entry name" value="PyrdxlP-dep_Trfase_major"/>
</dbReference>
<keyword evidence="8" id="KW-1185">Reference proteome</keyword>
<evidence type="ECO:0000259" key="5">
    <source>
        <dbReference type="Pfam" id="PF01212"/>
    </source>
</evidence>
<evidence type="ECO:0000256" key="4">
    <source>
        <dbReference type="ARBA" id="ARBA00022898"/>
    </source>
</evidence>
<evidence type="ECO:0000313" key="8">
    <source>
        <dbReference type="Proteomes" id="UP001149607"/>
    </source>
</evidence>
<evidence type="ECO:0000256" key="3">
    <source>
        <dbReference type="ARBA" id="ARBA00011881"/>
    </source>
</evidence>
<evidence type="ECO:0000313" key="7">
    <source>
        <dbReference type="EMBL" id="WWY02266.1"/>
    </source>
</evidence>
<sequence>MIPLHSPDSHSFASDNYSGVLPEIMAAIAAANGGHTGAYGQDPYTACLQDLVKEHFGETAEAFPVFNGTGANVLALQACLPRWGAVICAQTAHIHADESTAPQAVGGFKLWPLPATDGKLTPDLIAREAHGFGFEHRAQPLAVSITQSTECGTVYTPSEIRAISTFCRERGMVLHMDGARLANAAAALNVSLREITADAGVDMVSFGGTKNGLLLGECVVVLQPEKVSDGLKYLRKMNLQLASKMRFISAQFVALLEDGLWRRVAGQANRAAALLAGGLAQLQGVELCYPVQANAVFAKLPPGVADKVRAHTRFYDWDESGTVRFVCSFDTRPHHVEALLQALRRALP</sequence>
<gene>
    <name evidence="6" type="ORF">ORY91_001641</name>
    <name evidence="7" type="ORF">V9W64_05865</name>
</gene>
<dbReference type="PANTHER" id="PTHR48097">
    <property type="entry name" value="L-THREONINE ALDOLASE-RELATED"/>
    <property type="match status" value="1"/>
</dbReference>
<comment type="similarity">
    <text evidence="2">Belongs to the threonine aldolase family.</text>
</comment>
<dbReference type="EMBL" id="JAPQFL010000004">
    <property type="protein sequence ID" value="MDD9328221.1"/>
    <property type="molecule type" value="Genomic_DNA"/>
</dbReference>
<comment type="subunit">
    <text evidence="3">Homotetramer.</text>
</comment>
<reference evidence="7" key="2">
    <citation type="submission" date="2024-02" db="EMBL/GenBank/DDBJ databases">
        <title>Neisseria leonii sp. nov.</title>
        <authorList>
            <person name="Boutroux M."/>
            <person name="Favre-Rochex S."/>
            <person name="Gorgette O."/>
            <person name="Touak G."/>
            <person name="Muhle E."/>
            <person name="Chesneau O."/>
            <person name="Clermont D."/>
            <person name="Rahi P."/>
        </authorList>
    </citation>
    <scope>NUCLEOTIDE SEQUENCE</scope>
    <source>
        <strain evidence="7">51.81</strain>
    </source>
</reference>
<dbReference type="Gene3D" id="3.90.1150.10">
    <property type="entry name" value="Aspartate Aminotransferase, domain 1"/>
    <property type="match status" value="1"/>
</dbReference>
<dbReference type="PANTHER" id="PTHR48097:SF5">
    <property type="entry name" value="LOW SPECIFICITY L-THREONINE ALDOLASE"/>
    <property type="match status" value="1"/>
</dbReference>
<proteinExistence type="inferred from homology"/>
<dbReference type="InterPro" id="IPR001597">
    <property type="entry name" value="ArAA_b-elim_lyase/Thr_aldolase"/>
</dbReference>
<organism evidence="6">
    <name type="scientific">Neisseria leonii</name>
    <dbReference type="NCBI Taxonomy" id="2995413"/>
    <lineage>
        <taxon>Bacteria</taxon>
        <taxon>Pseudomonadati</taxon>
        <taxon>Pseudomonadota</taxon>
        <taxon>Betaproteobacteria</taxon>
        <taxon>Neisseriales</taxon>
        <taxon>Neisseriaceae</taxon>
        <taxon>Neisseria</taxon>
    </lineage>
</organism>
<dbReference type="InterPro" id="IPR015422">
    <property type="entry name" value="PyrdxlP-dep_Trfase_small"/>
</dbReference>
<reference evidence="6" key="1">
    <citation type="submission" date="2022-10" db="EMBL/GenBank/DDBJ databases">
        <authorList>
            <person name="Boutroux M."/>
        </authorList>
    </citation>
    <scope>NUCLEOTIDE SEQUENCE</scope>
    <source>
        <strain evidence="6">51.81</strain>
    </source>
</reference>
<dbReference type="RefSeq" id="WP_274585316.1">
    <property type="nucleotide sequence ID" value="NZ_CP146598.1"/>
</dbReference>
<name>A0A9X4E252_9NEIS</name>